<feature type="non-terminal residue" evidence="2">
    <location>
        <position position="1"/>
    </location>
</feature>
<dbReference type="Proteomes" id="UP001642464">
    <property type="component" value="Unassembled WGS sequence"/>
</dbReference>
<proteinExistence type="predicted"/>
<evidence type="ECO:0000313" key="2">
    <source>
        <dbReference type="EMBL" id="CAK9014458.1"/>
    </source>
</evidence>
<feature type="region of interest" description="Disordered" evidence="1">
    <location>
        <begin position="486"/>
        <end position="505"/>
    </location>
</feature>
<feature type="region of interest" description="Disordered" evidence="1">
    <location>
        <begin position="370"/>
        <end position="395"/>
    </location>
</feature>
<dbReference type="EMBL" id="CAXAMM010007491">
    <property type="protein sequence ID" value="CAK9014458.1"/>
    <property type="molecule type" value="Genomic_DNA"/>
</dbReference>
<protein>
    <submittedName>
        <fullName evidence="2">Ankyrin repeat domain-containing protein 17</fullName>
    </submittedName>
</protein>
<reference evidence="2 3" key="1">
    <citation type="submission" date="2024-02" db="EMBL/GenBank/DDBJ databases">
        <authorList>
            <person name="Chen Y."/>
            <person name="Shah S."/>
            <person name="Dougan E. K."/>
            <person name="Thang M."/>
            <person name="Chan C."/>
        </authorList>
    </citation>
    <scope>NUCLEOTIDE SEQUENCE [LARGE SCALE GENOMIC DNA]</scope>
</reference>
<evidence type="ECO:0000313" key="3">
    <source>
        <dbReference type="Proteomes" id="UP001642464"/>
    </source>
</evidence>
<organism evidence="2 3">
    <name type="scientific">Durusdinium trenchii</name>
    <dbReference type="NCBI Taxonomy" id="1381693"/>
    <lineage>
        <taxon>Eukaryota</taxon>
        <taxon>Sar</taxon>
        <taxon>Alveolata</taxon>
        <taxon>Dinophyceae</taxon>
        <taxon>Suessiales</taxon>
        <taxon>Symbiodiniaceae</taxon>
        <taxon>Durusdinium</taxon>
    </lineage>
</organism>
<evidence type="ECO:0000256" key="1">
    <source>
        <dbReference type="SAM" id="MobiDB-lite"/>
    </source>
</evidence>
<comment type="caution">
    <text evidence="2">The sequence shown here is derived from an EMBL/GenBank/DDBJ whole genome shotgun (WGS) entry which is preliminary data.</text>
</comment>
<keyword evidence="3" id="KW-1185">Reference proteome</keyword>
<accession>A0ABP0JJ57</accession>
<sequence length="532" mass="57948">KSQLIPGSWHSMEIEEVHFAGSPLDQYLKEVGCDLGCTVEAPKAKMEDAPQAPKPRPLDTHGREVAKEIAKLCESCCLLSPDASAAAGFGNRAGTRESWPWLLPLNLTLGFSFFALWRRRGAGFPSWFGTSAAVCLVASCCQSVFLFTRASLWWEARATCKALLWLFEEADAAVQLLRSLELEAEETEGGLRLSAIAADFYAAAETQARQLCARLSLPGAESQTIPGAPPGAHAGAARLRLAFARAWQLQEASLLVALRSCAAGRLNDARIEMKSLRRMVEESARCLRRQLAYAESCKATICGAQRGARDGSGPNGPGGLGARVSLSLALATFSQGIKRRHEVLHSPEAYNAWLQDLIGRLEAHLDDLSKTEHPKLPGGNDEAPVEVANPPAKPVSKGKILEEAGYTVLHEALGGCASRPRVTSNVQLSQEEEMQLRRDSRSAWRSCVEELQGKLETKSGAARLWQQRQERSSKIARVCDDDELQAWGDLPPPEEGVRPSRRWRPSAAQQELMQALCARLDGRASDPDVLEG</sequence>
<name>A0ABP0JJ57_9DINO</name>
<gene>
    <name evidence="2" type="ORF">SCF082_LOCUS12344</name>
</gene>